<gene>
    <name evidence="2" type="ORF">METZ01_LOCUS180434</name>
</gene>
<feature type="region of interest" description="Disordered" evidence="1">
    <location>
        <begin position="16"/>
        <end position="53"/>
    </location>
</feature>
<reference evidence="2" key="1">
    <citation type="submission" date="2018-05" db="EMBL/GenBank/DDBJ databases">
        <authorList>
            <person name="Lanie J.A."/>
            <person name="Ng W.-L."/>
            <person name="Kazmierczak K.M."/>
            <person name="Andrzejewski T.M."/>
            <person name="Davidsen T.M."/>
            <person name="Wayne K.J."/>
            <person name="Tettelin H."/>
            <person name="Glass J.I."/>
            <person name="Rusch D."/>
            <person name="Podicherti R."/>
            <person name="Tsui H.-C.T."/>
            <person name="Winkler M.E."/>
        </authorList>
    </citation>
    <scope>NUCLEOTIDE SEQUENCE</scope>
</reference>
<name>A0A382CN84_9ZZZZ</name>
<dbReference type="AlphaFoldDB" id="A0A382CN84"/>
<organism evidence="2">
    <name type="scientific">marine metagenome</name>
    <dbReference type="NCBI Taxonomy" id="408172"/>
    <lineage>
        <taxon>unclassified sequences</taxon>
        <taxon>metagenomes</taxon>
        <taxon>ecological metagenomes</taxon>
    </lineage>
</organism>
<evidence type="ECO:0000256" key="1">
    <source>
        <dbReference type="SAM" id="MobiDB-lite"/>
    </source>
</evidence>
<proteinExistence type="predicted"/>
<evidence type="ECO:0000313" key="2">
    <source>
        <dbReference type="EMBL" id="SVB27580.1"/>
    </source>
</evidence>
<protein>
    <submittedName>
        <fullName evidence="2">Uncharacterized protein</fullName>
    </submittedName>
</protein>
<feature type="compositionally biased region" description="Polar residues" evidence="1">
    <location>
        <begin position="16"/>
        <end position="26"/>
    </location>
</feature>
<accession>A0A382CN84</accession>
<dbReference type="EMBL" id="UINC01035336">
    <property type="protein sequence ID" value="SVB27580.1"/>
    <property type="molecule type" value="Genomic_DNA"/>
</dbReference>
<feature type="compositionally biased region" description="Low complexity" evidence="1">
    <location>
        <begin position="37"/>
        <end position="53"/>
    </location>
</feature>
<sequence>MEHSVNVVIDKHEITGNQIFQDSTSSIREDDRTDPKAATTRTGATTTSAEYPS</sequence>